<dbReference type="InterPro" id="IPR023299">
    <property type="entry name" value="ATPase_P-typ_cyto_dom_N"/>
</dbReference>
<sequence>MEERLLSDDESIPKYDEFDIGGTVFAEGIQADNYVRTTRYTVLTFIPLTILQNFKRVANIYFLLMTVVSFMPWSPITPIVQVLPLVFVIAISMIKELIEDLLRFKNDKIYNSIPTDVYRNGSFTKVRSSNLKPGDIIKISSNIEMPSDVLIVATSEPGGVCFVNEVNLNGETAIKQRKALPFFSSITTPNDVHTIHGRITIPMPCKDLHKLDGTLLVPNIPNPTSIGFQMKNCVLRGTFVSHTQWIIGICLYTGHDTRIIQNQRHPPHKVSHLDKRLNWIVGTIFAFNLSVVLFCTIMSMIRDKTLKFAFVEHLDQTFAVGLQQFTSFAIIFSYMIPISLYVTLEIVRFFQRWTFSSDLGMYSPEFGFCQPNNSNLNEELGQIDHIFSDKTGTLTENRMRFAQISARGNIYDISQDKATIIDQIGDDRNLKEILACIAICHSVIITNEGYSSESPDEEALVTTAAELQARFVSRVPDESISIELAGQLSKFTLLSTIEFDSDRKRMSVIVKAPNGQIIIYTKGADTIMLNLFSKDEDQGAIEQMKGQVDDWAEHGLRTLVCGWRLISEEEWADFEKRMKEASLQMQDRESKMKSVGETIEHDLILLGAVAIEDELQPKVAETMSDLAQMGIKLWILTGDKHETAVSIAKSTNVITPECKVFEILSGSPSEASETLTAINNHHGTAVLVLSPDALQYITNEEPKMIVEFGNRCRSVICFRMSPYMKSKVVETMQENTNKTCLAIGDGANDVNMIQTANVGIGIIGREGRQAASNSDFAITRFRHLKRLLAVHGRLSLIRLCGVIRYMIYKNIVFCFPHLWYFIFTNWSPATLFDGWLLATYNLIWTLFPPGEYGFFEQDVSFKSMMQYPAIYREARKGKYLTWNRFVLELVNGLYQSGVLFYFNYYLPSNSIINPRGYTDSQTTSGLQLFVGIVIVVNMQTMIRSHHWNVFLFLGVVVSILLFFLFGLPYGSFASLVPQMYFVPQTLFTMYMPYLCLLISIVACLAPEAILGYLKGMWFPSSTRIIRESEILEGSRRSSSLIQASV</sequence>
<feature type="transmembrane region" description="Helical" evidence="13">
    <location>
        <begin position="802"/>
        <end position="822"/>
    </location>
</feature>
<dbReference type="InterPro" id="IPR032631">
    <property type="entry name" value="P-type_ATPase_N"/>
</dbReference>
<evidence type="ECO:0000256" key="13">
    <source>
        <dbReference type="RuleBase" id="RU362033"/>
    </source>
</evidence>
<feature type="transmembrane region" description="Helical" evidence="13">
    <location>
        <begin position="57"/>
        <end position="73"/>
    </location>
</feature>
<dbReference type="EMBL" id="JAPFFF010000008">
    <property type="protein sequence ID" value="KAK8883996.1"/>
    <property type="molecule type" value="Genomic_DNA"/>
</dbReference>
<dbReference type="SUPFAM" id="SSF81660">
    <property type="entry name" value="Metal cation-transporting ATPase, ATP-binding domain N"/>
    <property type="match status" value="1"/>
</dbReference>
<dbReference type="EC" id="7.6.2.1" evidence="13"/>
<feature type="transmembrane region" description="Helical" evidence="13">
    <location>
        <begin position="949"/>
        <end position="970"/>
    </location>
</feature>
<dbReference type="InterPro" id="IPR044492">
    <property type="entry name" value="P_typ_ATPase_HD_dom"/>
</dbReference>
<evidence type="ECO:0000256" key="10">
    <source>
        <dbReference type="ARBA" id="ARBA00022989"/>
    </source>
</evidence>
<dbReference type="NCBIfam" id="TIGR01652">
    <property type="entry name" value="ATPase-Plipid"/>
    <property type="match status" value="1"/>
</dbReference>
<dbReference type="Pfam" id="PF13246">
    <property type="entry name" value="Cation_ATPase"/>
    <property type="match status" value="1"/>
</dbReference>
<evidence type="ECO:0000256" key="4">
    <source>
        <dbReference type="ARBA" id="ARBA00022692"/>
    </source>
</evidence>
<dbReference type="InterPro" id="IPR036412">
    <property type="entry name" value="HAD-like_sf"/>
</dbReference>
<evidence type="ECO:0000256" key="3">
    <source>
        <dbReference type="ARBA" id="ARBA00008109"/>
    </source>
</evidence>
<feature type="transmembrane region" description="Helical" evidence="13">
    <location>
        <begin position="885"/>
        <end position="904"/>
    </location>
</feature>
<keyword evidence="6 13" id="KW-0547">Nucleotide-binding</keyword>
<feature type="domain" description="P-type ATPase A" evidence="14">
    <location>
        <begin position="115"/>
        <end position="239"/>
    </location>
</feature>
<feature type="transmembrane region" description="Helical" evidence="13">
    <location>
        <begin position="321"/>
        <end position="344"/>
    </location>
</feature>
<dbReference type="PANTHER" id="PTHR24092">
    <property type="entry name" value="PROBABLE PHOSPHOLIPID-TRANSPORTING ATPASE"/>
    <property type="match status" value="1"/>
</dbReference>
<dbReference type="Gene3D" id="3.40.1110.10">
    <property type="entry name" value="Calcium-transporting ATPase, cytoplasmic domain N"/>
    <property type="match status" value="1"/>
</dbReference>
<accession>A0ABR2JZ36</accession>
<dbReference type="PRINTS" id="PR00119">
    <property type="entry name" value="CATATPASE"/>
</dbReference>
<keyword evidence="8 13" id="KW-0460">Magnesium</keyword>
<keyword evidence="4 13" id="KW-0812">Transmembrane</keyword>
<dbReference type="InterPro" id="IPR008250">
    <property type="entry name" value="ATPase_P-typ_transduc_dom_A_sf"/>
</dbReference>
<dbReference type="Pfam" id="PF16212">
    <property type="entry name" value="PhoLip_ATPase_C"/>
    <property type="match status" value="1"/>
</dbReference>
<feature type="transmembrane region" description="Helical" evidence="13">
    <location>
        <begin position="79"/>
        <end position="98"/>
    </location>
</feature>
<evidence type="ECO:0000256" key="1">
    <source>
        <dbReference type="ARBA" id="ARBA00004141"/>
    </source>
</evidence>
<proteinExistence type="inferred from homology"/>
<evidence type="ECO:0000256" key="7">
    <source>
        <dbReference type="ARBA" id="ARBA00022840"/>
    </source>
</evidence>
<comment type="catalytic activity">
    <reaction evidence="12 13">
        <text>ATP + H2O + phospholipidSide 1 = ADP + phosphate + phospholipidSide 2.</text>
        <dbReference type="EC" id="7.6.2.1"/>
    </reaction>
</comment>
<comment type="subcellular location">
    <subcellularLocation>
        <location evidence="2">Endomembrane system</location>
    </subcellularLocation>
    <subcellularLocation>
        <location evidence="1 13">Membrane</location>
        <topology evidence="1 13">Multi-pass membrane protein</topology>
    </subcellularLocation>
</comment>
<dbReference type="SUPFAM" id="SSF81653">
    <property type="entry name" value="Calcium ATPase, transduction domain A"/>
    <property type="match status" value="1"/>
</dbReference>
<evidence type="ECO:0000256" key="8">
    <source>
        <dbReference type="ARBA" id="ARBA00022842"/>
    </source>
</evidence>
<evidence type="ECO:0000256" key="11">
    <source>
        <dbReference type="ARBA" id="ARBA00023136"/>
    </source>
</evidence>
<feature type="domain" description="P-type ATPase N-terminal" evidence="15">
    <location>
        <begin position="31"/>
        <end position="80"/>
    </location>
</feature>
<dbReference type="SFLD" id="SFLDF00027">
    <property type="entry name" value="p-type_atpase"/>
    <property type="match status" value="1"/>
</dbReference>
<dbReference type="Pfam" id="PF16209">
    <property type="entry name" value="PhoLip_ATPase_N"/>
    <property type="match status" value="1"/>
</dbReference>
<evidence type="ECO:0000256" key="9">
    <source>
        <dbReference type="ARBA" id="ARBA00022967"/>
    </source>
</evidence>
<dbReference type="InterPro" id="IPR023214">
    <property type="entry name" value="HAD_sf"/>
</dbReference>
<dbReference type="InterPro" id="IPR023298">
    <property type="entry name" value="ATPase_P-typ_TM_dom_sf"/>
</dbReference>
<feature type="domain" description="P-type ATPase C-terminal" evidence="16">
    <location>
        <begin position="772"/>
        <end position="1020"/>
    </location>
</feature>
<name>A0ABR2JZ36_9EUKA</name>
<dbReference type="NCBIfam" id="TIGR01494">
    <property type="entry name" value="ATPase_P-type"/>
    <property type="match status" value="1"/>
</dbReference>
<feature type="transmembrane region" description="Helical" evidence="13">
    <location>
        <begin position="990"/>
        <end position="1013"/>
    </location>
</feature>
<keyword evidence="10 13" id="KW-1133">Transmembrane helix</keyword>
<dbReference type="SUPFAM" id="SSF56784">
    <property type="entry name" value="HAD-like"/>
    <property type="match status" value="1"/>
</dbReference>
<evidence type="ECO:0000256" key="12">
    <source>
        <dbReference type="ARBA" id="ARBA00034036"/>
    </source>
</evidence>
<dbReference type="Gene3D" id="3.40.50.1000">
    <property type="entry name" value="HAD superfamily/HAD-like"/>
    <property type="match status" value="1"/>
</dbReference>
<dbReference type="Proteomes" id="UP001470230">
    <property type="component" value="Unassembled WGS sequence"/>
</dbReference>
<keyword evidence="9 13" id="KW-1278">Translocase</keyword>
<evidence type="ECO:0000256" key="5">
    <source>
        <dbReference type="ARBA" id="ARBA00022723"/>
    </source>
</evidence>
<evidence type="ECO:0000313" key="18">
    <source>
        <dbReference type="Proteomes" id="UP001470230"/>
    </source>
</evidence>
<evidence type="ECO:0000313" key="17">
    <source>
        <dbReference type="EMBL" id="KAK8883996.1"/>
    </source>
</evidence>
<keyword evidence="11 13" id="KW-0472">Membrane</keyword>
<dbReference type="SFLD" id="SFLDG00002">
    <property type="entry name" value="C1.7:_P-type_atpase_like"/>
    <property type="match status" value="1"/>
</dbReference>
<dbReference type="Gene3D" id="2.70.150.10">
    <property type="entry name" value="Calcium-transporting ATPase, cytoplasmic transduction domain A"/>
    <property type="match status" value="1"/>
</dbReference>
<evidence type="ECO:0000259" key="14">
    <source>
        <dbReference type="Pfam" id="PF00122"/>
    </source>
</evidence>
<keyword evidence="5" id="KW-0479">Metal-binding</keyword>
<dbReference type="Pfam" id="PF00122">
    <property type="entry name" value="E1-E2_ATPase"/>
    <property type="match status" value="1"/>
</dbReference>
<protein>
    <recommendedName>
        <fullName evidence="13">Phospholipid-transporting ATPase</fullName>
        <ecNumber evidence="13">7.6.2.1</ecNumber>
    </recommendedName>
</protein>
<evidence type="ECO:0000259" key="15">
    <source>
        <dbReference type="Pfam" id="PF16209"/>
    </source>
</evidence>
<organism evidence="17 18">
    <name type="scientific">Tritrichomonas musculus</name>
    <dbReference type="NCBI Taxonomy" id="1915356"/>
    <lineage>
        <taxon>Eukaryota</taxon>
        <taxon>Metamonada</taxon>
        <taxon>Parabasalia</taxon>
        <taxon>Tritrichomonadida</taxon>
        <taxon>Tritrichomonadidae</taxon>
        <taxon>Tritrichomonas</taxon>
    </lineage>
</organism>
<dbReference type="InterPro" id="IPR059000">
    <property type="entry name" value="ATPase_P-type_domA"/>
</dbReference>
<dbReference type="SUPFAM" id="SSF81665">
    <property type="entry name" value="Calcium ATPase, transmembrane domain M"/>
    <property type="match status" value="1"/>
</dbReference>
<dbReference type="PANTHER" id="PTHR24092:SF218">
    <property type="entry name" value="PHOSPHOLIPID-TRANSPORTING ATPASE"/>
    <property type="match status" value="1"/>
</dbReference>
<evidence type="ECO:0000259" key="16">
    <source>
        <dbReference type="Pfam" id="PF16212"/>
    </source>
</evidence>
<dbReference type="PROSITE" id="PS00154">
    <property type="entry name" value="ATPASE_E1_E2"/>
    <property type="match status" value="1"/>
</dbReference>
<keyword evidence="18" id="KW-1185">Reference proteome</keyword>
<dbReference type="InterPro" id="IPR032630">
    <property type="entry name" value="P_typ_ATPase_c"/>
</dbReference>
<dbReference type="InterPro" id="IPR001757">
    <property type="entry name" value="P_typ_ATPase"/>
</dbReference>
<comment type="similarity">
    <text evidence="3 13">Belongs to the cation transport ATPase (P-type) (TC 3.A.3) family. Type IV subfamily.</text>
</comment>
<comment type="caution">
    <text evidence="17">The sequence shown here is derived from an EMBL/GenBank/DDBJ whole genome shotgun (WGS) entry which is preliminary data.</text>
</comment>
<dbReference type="InterPro" id="IPR018303">
    <property type="entry name" value="ATPase_P-typ_P_site"/>
</dbReference>
<dbReference type="InterPro" id="IPR006539">
    <property type="entry name" value="P-type_ATPase_IV"/>
</dbReference>
<feature type="transmembrane region" description="Helical" evidence="13">
    <location>
        <begin position="277"/>
        <end position="301"/>
    </location>
</feature>
<evidence type="ECO:0000256" key="6">
    <source>
        <dbReference type="ARBA" id="ARBA00022741"/>
    </source>
</evidence>
<gene>
    <name evidence="17" type="ORF">M9Y10_043099</name>
</gene>
<feature type="transmembrane region" description="Helical" evidence="13">
    <location>
        <begin position="834"/>
        <end position="855"/>
    </location>
</feature>
<feature type="transmembrane region" description="Helical" evidence="13">
    <location>
        <begin position="924"/>
        <end position="942"/>
    </location>
</feature>
<evidence type="ECO:0000256" key="2">
    <source>
        <dbReference type="ARBA" id="ARBA00004308"/>
    </source>
</evidence>
<keyword evidence="7 13" id="KW-0067">ATP-binding</keyword>
<reference evidence="17 18" key="1">
    <citation type="submission" date="2024-04" db="EMBL/GenBank/DDBJ databases">
        <title>Tritrichomonas musculus Genome.</title>
        <authorList>
            <person name="Alves-Ferreira E."/>
            <person name="Grigg M."/>
            <person name="Lorenzi H."/>
            <person name="Galac M."/>
        </authorList>
    </citation>
    <scope>NUCLEOTIDE SEQUENCE [LARGE SCALE GENOMIC DNA]</scope>
    <source>
        <strain evidence="17 18">EAF2021</strain>
    </source>
</reference>
<dbReference type="SFLD" id="SFLDS00003">
    <property type="entry name" value="Haloacid_Dehalogenase"/>
    <property type="match status" value="1"/>
</dbReference>